<evidence type="ECO:0000259" key="10">
    <source>
        <dbReference type="Pfam" id="PF08478"/>
    </source>
</evidence>
<feature type="compositionally biased region" description="Basic and acidic residues" evidence="8">
    <location>
        <begin position="250"/>
        <end position="264"/>
    </location>
</feature>
<dbReference type="eggNOG" id="COG1589">
    <property type="taxonomic scope" value="Bacteria"/>
</dbReference>
<accession>E7RYP3</accession>
<sequence>MNLWHDPRALNAIANVMVMAAFGCLLLACIWWVGQRSTFDLLAIEVGPVNGRMLDHVDQRMMDAQGVNRLEGNFFTVGLDRVREHFEQVPWVRRAEVRRIWPNRLFVALEEHQVLARWKDDSGRFVNTHGELFSVNPAEVANHQNLLLLSGPDGSQALVARRYDELAHQLLPLSMQPVELELSDRQSWTARLDSGITLKMGRDEGLPVADRVARWVTAHPLIQARLNGRAEVIDLRYPNGFAVRAPGALEPHDGNGHPHRDNLH</sequence>
<dbReference type="GO" id="GO:0005886">
    <property type="term" value="C:plasma membrane"/>
    <property type="evidence" value="ECO:0007669"/>
    <property type="project" value="UniProtKB-SubCell"/>
</dbReference>
<dbReference type="InterPro" id="IPR013685">
    <property type="entry name" value="POTRA_FtsQ_type"/>
</dbReference>
<comment type="similarity">
    <text evidence="7">Belongs to the FtsQ/DivIB family. FtsQ subfamily.</text>
</comment>
<comment type="function">
    <text evidence="7">Essential cell division protein. May link together the upstream cell division proteins, which are predominantly cytoplasmic, with the downstream cell division proteins, which are predominantly periplasmic. May control correct divisome assembly.</text>
</comment>
<evidence type="ECO:0000259" key="9">
    <source>
        <dbReference type="Pfam" id="PF03799"/>
    </source>
</evidence>
<name>E7RYP3_9BURK</name>
<dbReference type="Proteomes" id="UP000011021">
    <property type="component" value="Unassembled WGS sequence"/>
</dbReference>
<evidence type="ECO:0000313" key="11">
    <source>
        <dbReference type="EMBL" id="EFV94367.1"/>
    </source>
</evidence>
<dbReference type="Gene3D" id="3.10.20.310">
    <property type="entry name" value="membrane protein fhac"/>
    <property type="match status" value="1"/>
</dbReference>
<reference evidence="11 12" key="1">
    <citation type="submission" date="2010-12" db="EMBL/GenBank/DDBJ databases">
        <authorList>
            <person name="Muzny D."/>
            <person name="Qin X."/>
            <person name="Deng J."/>
            <person name="Jiang H."/>
            <person name="Liu Y."/>
            <person name="Qu J."/>
            <person name="Song X.-Z."/>
            <person name="Zhang L."/>
            <person name="Thornton R."/>
            <person name="Coyle M."/>
            <person name="Francisco L."/>
            <person name="Jackson L."/>
            <person name="Javaid M."/>
            <person name="Korchina V."/>
            <person name="Kovar C."/>
            <person name="Mata R."/>
            <person name="Mathew T."/>
            <person name="Ngo R."/>
            <person name="Nguyen L."/>
            <person name="Nguyen N."/>
            <person name="Okwuonu G."/>
            <person name="Ongeri F."/>
            <person name="Pham C."/>
            <person name="Simmons D."/>
            <person name="Wilczek-Boney K."/>
            <person name="Hale W."/>
            <person name="Jakkamsetti A."/>
            <person name="Pham P."/>
            <person name="Ruth R."/>
            <person name="San Lucas F."/>
            <person name="Warren J."/>
            <person name="Zhang J."/>
            <person name="Zhao Z."/>
            <person name="Zhou C."/>
            <person name="Zhu D."/>
            <person name="Lee S."/>
            <person name="Bess C."/>
            <person name="Blankenburg K."/>
            <person name="Forbes L."/>
            <person name="Fu Q."/>
            <person name="Gubbala S."/>
            <person name="Hirani K."/>
            <person name="Jayaseelan J.C."/>
            <person name="Lara F."/>
            <person name="Munidasa M."/>
            <person name="Palculict T."/>
            <person name="Patil S."/>
            <person name="Pu L.-L."/>
            <person name="Saada N."/>
            <person name="Tang L."/>
            <person name="Weissenberger G."/>
            <person name="Zhu Y."/>
            <person name="Hemphill L."/>
            <person name="Shang Y."/>
            <person name="Youmans B."/>
            <person name="Ayvaz T."/>
            <person name="Ross M."/>
            <person name="Santibanez J."/>
            <person name="Aqrawi P."/>
            <person name="Gross S."/>
            <person name="Joshi V."/>
            <person name="Fowler G."/>
            <person name="Nazareth L."/>
            <person name="Reid J."/>
            <person name="Worley K."/>
            <person name="Petrosino J."/>
            <person name="Highlander S."/>
            <person name="Gibbs R."/>
        </authorList>
    </citation>
    <scope>NUCLEOTIDE SEQUENCE [LARGE SCALE GENOMIC DNA]</scope>
    <source>
        <strain evidence="11 12">ATCC 51599</strain>
    </source>
</reference>
<feature type="domain" description="POTRA" evidence="10">
    <location>
        <begin position="66"/>
        <end position="112"/>
    </location>
</feature>
<keyword evidence="1 7" id="KW-1003">Cell membrane</keyword>
<keyword evidence="5 7" id="KW-1133">Transmembrane helix</keyword>
<dbReference type="HAMAP" id="MF_00911">
    <property type="entry name" value="FtsQ_subfam"/>
    <property type="match status" value="1"/>
</dbReference>
<feature type="domain" description="Cell division protein FtsQ/DivIB C-terminal" evidence="9">
    <location>
        <begin position="116"/>
        <end position="236"/>
    </location>
</feature>
<evidence type="ECO:0000256" key="3">
    <source>
        <dbReference type="ARBA" id="ARBA00022618"/>
    </source>
</evidence>
<keyword evidence="12" id="KW-1185">Reference proteome</keyword>
<dbReference type="PANTHER" id="PTHR35851">
    <property type="entry name" value="CELL DIVISION PROTEIN FTSQ"/>
    <property type="match status" value="1"/>
</dbReference>
<dbReference type="GO" id="GO:0032153">
    <property type="term" value="C:cell division site"/>
    <property type="evidence" value="ECO:0007669"/>
    <property type="project" value="UniProtKB-UniRule"/>
</dbReference>
<dbReference type="InterPro" id="IPR045335">
    <property type="entry name" value="FtsQ_C_sf"/>
</dbReference>
<evidence type="ECO:0000256" key="4">
    <source>
        <dbReference type="ARBA" id="ARBA00022692"/>
    </source>
</evidence>
<dbReference type="STRING" id="887898.HMPREF0551_1807"/>
<gene>
    <name evidence="7" type="primary">ftsQ</name>
    <name evidence="11" type="ORF">HMPREF0551_1807</name>
</gene>
<keyword evidence="7" id="KW-0472">Membrane</keyword>
<dbReference type="Gene3D" id="3.40.50.11690">
    <property type="entry name" value="Cell division protein FtsQ/DivIB"/>
    <property type="match status" value="1"/>
</dbReference>
<evidence type="ECO:0000256" key="5">
    <source>
        <dbReference type="ARBA" id="ARBA00022989"/>
    </source>
</evidence>
<proteinExistence type="inferred from homology"/>
<dbReference type="AlphaFoldDB" id="E7RYP3"/>
<dbReference type="PANTHER" id="PTHR35851:SF1">
    <property type="entry name" value="CELL DIVISION PROTEIN FTSQ"/>
    <property type="match status" value="1"/>
</dbReference>
<organism evidence="11 12">
    <name type="scientific">Lautropia mirabilis ATCC 51599</name>
    <dbReference type="NCBI Taxonomy" id="887898"/>
    <lineage>
        <taxon>Bacteria</taxon>
        <taxon>Pseudomonadati</taxon>
        <taxon>Pseudomonadota</taxon>
        <taxon>Betaproteobacteria</taxon>
        <taxon>Burkholderiales</taxon>
        <taxon>Burkholderiaceae</taxon>
        <taxon>Lautropia</taxon>
    </lineage>
</organism>
<comment type="subcellular location">
    <subcellularLocation>
        <location evidence="7">Cell inner membrane</location>
        <topology evidence="7">Single-pass type II membrane protein</topology>
    </subcellularLocation>
    <text evidence="7">Localizes to the division septum.</text>
</comment>
<dbReference type="EMBL" id="AEQP01000020">
    <property type="protein sequence ID" value="EFV94367.1"/>
    <property type="molecule type" value="Genomic_DNA"/>
</dbReference>
<dbReference type="Pfam" id="PF03799">
    <property type="entry name" value="FtsQ_DivIB_C"/>
    <property type="match status" value="1"/>
</dbReference>
<evidence type="ECO:0000256" key="7">
    <source>
        <dbReference type="HAMAP-Rule" id="MF_00911"/>
    </source>
</evidence>
<dbReference type="RefSeq" id="WP_005674152.1">
    <property type="nucleotide sequence ID" value="NZ_CP146288.1"/>
</dbReference>
<keyword evidence="3 7" id="KW-0132">Cell division</keyword>
<feature type="transmembrane region" description="Helical" evidence="7">
    <location>
        <begin position="12"/>
        <end position="34"/>
    </location>
</feature>
<dbReference type="GO" id="GO:0043093">
    <property type="term" value="P:FtsZ-dependent cytokinesis"/>
    <property type="evidence" value="ECO:0007669"/>
    <property type="project" value="UniProtKB-UniRule"/>
</dbReference>
<comment type="subunit">
    <text evidence="7">Part of a complex composed of FtsB, FtsL and FtsQ.</text>
</comment>
<keyword evidence="2 7" id="KW-0997">Cell inner membrane</keyword>
<comment type="caution">
    <text evidence="11">The sequence shown here is derived from an EMBL/GenBank/DDBJ whole genome shotgun (WGS) entry which is preliminary data.</text>
</comment>
<feature type="region of interest" description="Disordered" evidence="8">
    <location>
        <begin position="245"/>
        <end position="264"/>
    </location>
</feature>
<dbReference type="Pfam" id="PF08478">
    <property type="entry name" value="POTRA_1"/>
    <property type="match status" value="1"/>
</dbReference>
<keyword evidence="4 7" id="KW-0812">Transmembrane</keyword>
<evidence type="ECO:0000256" key="1">
    <source>
        <dbReference type="ARBA" id="ARBA00022475"/>
    </source>
</evidence>
<evidence type="ECO:0000256" key="6">
    <source>
        <dbReference type="ARBA" id="ARBA00023306"/>
    </source>
</evidence>
<evidence type="ECO:0000256" key="8">
    <source>
        <dbReference type="SAM" id="MobiDB-lite"/>
    </source>
</evidence>
<dbReference type="InterPro" id="IPR026579">
    <property type="entry name" value="FtsQ"/>
</dbReference>
<dbReference type="InterPro" id="IPR005548">
    <property type="entry name" value="Cell_div_FtsQ/DivIB_C"/>
</dbReference>
<evidence type="ECO:0000313" key="12">
    <source>
        <dbReference type="Proteomes" id="UP000011021"/>
    </source>
</evidence>
<evidence type="ECO:0000256" key="2">
    <source>
        <dbReference type="ARBA" id="ARBA00022519"/>
    </source>
</evidence>
<dbReference type="GO" id="GO:0090529">
    <property type="term" value="P:cell septum assembly"/>
    <property type="evidence" value="ECO:0007669"/>
    <property type="project" value="InterPro"/>
</dbReference>
<protein>
    <recommendedName>
        <fullName evidence="7">Cell division protein FtsQ</fullName>
    </recommendedName>
</protein>
<keyword evidence="6 7" id="KW-0131">Cell cycle</keyword>
<dbReference type="HOGENOM" id="CLU_064041_0_0_4"/>